<proteinExistence type="predicted"/>
<organism evidence="1 2">
    <name type="scientific">Mongoliitalea lutea</name>
    <dbReference type="NCBI Taxonomy" id="849756"/>
    <lineage>
        <taxon>Bacteria</taxon>
        <taxon>Pseudomonadati</taxon>
        <taxon>Bacteroidota</taxon>
        <taxon>Cytophagia</taxon>
        <taxon>Cytophagales</taxon>
        <taxon>Cyclobacteriaceae</taxon>
        <taxon>Mongoliitalea</taxon>
    </lineage>
</organism>
<accession>A0A8J3CVD4</accession>
<evidence type="ECO:0000313" key="2">
    <source>
        <dbReference type="Proteomes" id="UP000642809"/>
    </source>
</evidence>
<protein>
    <recommendedName>
        <fullName evidence="3">DUF2452 domain-containing protein</fullName>
    </recommendedName>
</protein>
<dbReference type="EMBL" id="BMYF01000003">
    <property type="protein sequence ID" value="GHB29358.1"/>
    <property type="molecule type" value="Genomic_DNA"/>
</dbReference>
<reference evidence="1" key="2">
    <citation type="submission" date="2020-09" db="EMBL/GenBank/DDBJ databases">
        <authorList>
            <person name="Sun Q."/>
            <person name="Kim S."/>
        </authorList>
    </citation>
    <scope>NUCLEOTIDE SEQUENCE</scope>
    <source>
        <strain evidence="1">KCTC 23224</strain>
    </source>
</reference>
<evidence type="ECO:0008006" key="3">
    <source>
        <dbReference type="Google" id="ProtNLM"/>
    </source>
</evidence>
<sequence>MKNNKIDIDRIDLEKMKEKTTDQPGLLPYAHQSGSAIIKPEDKGKITGRAVAAMHSQTDMQMSQIYQQMSLLAEQAKLIQKRIEVSERIYQSSMSFEPLINHVYFLYEKADGTDFLSMVAPEEWGRSKKFIFVAEIKLLADHTWEILREGDSSLEVQQD</sequence>
<name>A0A8J3CVD4_9BACT</name>
<reference evidence="1" key="1">
    <citation type="journal article" date="2014" name="Int. J. Syst. Evol. Microbiol.">
        <title>Complete genome sequence of Corynebacterium casei LMG S-19264T (=DSM 44701T), isolated from a smear-ripened cheese.</title>
        <authorList>
            <consortium name="US DOE Joint Genome Institute (JGI-PGF)"/>
            <person name="Walter F."/>
            <person name="Albersmeier A."/>
            <person name="Kalinowski J."/>
            <person name="Ruckert C."/>
        </authorList>
    </citation>
    <scope>NUCLEOTIDE SEQUENCE</scope>
    <source>
        <strain evidence="1">KCTC 23224</strain>
    </source>
</reference>
<dbReference type="InterPro" id="IPR019534">
    <property type="entry name" value="DUF2452"/>
</dbReference>
<keyword evidence="2" id="KW-1185">Reference proteome</keyword>
<dbReference type="Pfam" id="PF10504">
    <property type="entry name" value="DUF2452"/>
    <property type="match status" value="1"/>
</dbReference>
<evidence type="ECO:0000313" key="1">
    <source>
        <dbReference type="EMBL" id="GHB29358.1"/>
    </source>
</evidence>
<comment type="caution">
    <text evidence="1">The sequence shown here is derived from an EMBL/GenBank/DDBJ whole genome shotgun (WGS) entry which is preliminary data.</text>
</comment>
<gene>
    <name evidence="1" type="ORF">GCM10008106_07850</name>
</gene>
<dbReference type="AlphaFoldDB" id="A0A8J3CVD4"/>
<dbReference type="RefSeq" id="WP_229800488.1">
    <property type="nucleotide sequence ID" value="NZ_BMYF01000003.1"/>
</dbReference>
<dbReference type="Proteomes" id="UP000642809">
    <property type="component" value="Unassembled WGS sequence"/>
</dbReference>